<evidence type="ECO:0000256" key="1">
    <source>
        <dbReference type="ARBA" id="ARBA00005755"/>
    </source>
</evidence>
<dbReference type="PANTHER" id="PTHR31511">
    <property type="entry name" value="PROTEIN CBG23764"/>
    <property type="match status" value="1"/>
</dbReference>
<dbReference type="Proteomes" id="UP000092444">
    <property type="component" value="Unassembled WGS sequence"/>
</dbReference>
<comment type="similarity">
    <text evidence="1">Belongs to the DNA polymerase type-B family.</text>
</comment>
<dbReference type="PhylomeDB" id="A0A1B0FM91"/>
<dbReference type="PANTHER" id="PTHR31511:SF12">
    <property type="entry name" value="RHO TERMINATION FACTOR N-TERMINAL DOMAIN-CONTAINING PROTEIN"/>
    <property type="match status" value="1"/>
</dbReference>
<dbReference type="InterPro" id="IPR004868">
    <property type="entry name" value="DNA-dir_DNA_pol_B_mt/vir"/>
</dbReference>
<evidence type="ECO:0000313" key="10">
    <source>
        <dbReference type="EnsemblMetazoa" id="GMOY004963-PA"/>
    </source>
</evidence>
<evidence type="ECO:0000259" key="9">
    <source>
        <dbReference type="Pfam" id="PF03175"/>
    </source>
</evidence>
<accession>A0A1B0FM91</accession>
<dbReference type="VEuPathDB" id="VectorBase:GMOY004963"/>
<reference evidence="10" key="1">
    <citation type="submission" date="2020-05" db="UniProtKB">
        <authorList>
            <consortium name="EnsemblMetazoa"/>
        </authorList>
    </citation>
    <scope>IDENTIFICATION</scope>
    <source>
        <strain evidence="10">Yale</strain>
    </source>
</reference>
<evidence type="ECO:0000256" key="4">
    <source>
        <dbReference type="ARBA" id="ARBA00022695"/>
    </source>
</evidence>
<dbReference type="SUPFAM" id="SSF56672">
    <property type="entry name" value="DNA/RNA polymerases"/>
    <property type="match status" value="1"/>
</dbReference>
<evidence type="ECO:0000313" key="11">
    <source>
        <dbReference type="Proteomes" id="UP000092444"/>
    </source>
</evidence>
<dbReference type="InterPro" id="IPR043502">
    <property type="entry name" value="DNA/RNA_pol_sf"/>
</dbReference>
<keyword evidence="11" id="KW-1185">Reference proteome</keyword>
<dbReference type="AlphaFoldDB" id="A0A1B0FM91"/>
<proteinExistence type="inferred from homology"/>
<organism evidence="10 11">
    <name type="scientific">Glossina morsitans morsitans</name>
    <name type="common">Savannah tsetse fly</name>
    <dbReference type="NCBI Taxonomy" id="37546"/>
    <lineage>
        <taxon>Eukaryota</taxon>
        <taxon>Metazoa</taxon>
        <taxon>Ecdysozoa</taxon>
        <taxon>Arthropoda</taxon>
        <taxon>Hexapoda</taxon>
        <taxon>Insecta</taxon>
        <taxon>Pterygota</taxon>
        <taxon>Neoptera</taxon>
        <taxon>Endopterygota</taxon>
        <taxon>Diptera</taxon>
        <taxon>Brachycera</taxon>
        <taxon>Muscomorpha</taxon>
        <taxon>Hippoboscoidea</taxon>
        <taxon>Glossinidae</taxon>
        <taxon>Glossina</taxon>
    </lineage>
</organism>
<dbReference type="EMBL" id="CCAG010005223">
    <property type="status" value="NOT_ANNOTATED_CDS"/>
    <property type="molecule type" value="Genomic_DNA"/>
</dbReference>
<evidence type="ECO:0000256" key="8">
    <source>
        <dbReference type="ARBA" id="ARBA00049244"/>
    </source>
</evidence>
<dbReference type="GO" id="GO:0000166">
    <property type="term" value="F:nucleotide binding"/>
    <property type="evidence" value="ECO:0007669"/>
    <property type="project" value="InterPro"/>
</dbReference>
<sequence length="296" mass="34843">MPSSLQELSEYLSDTDLIVVKSIYNSDNDLNLMKRKGVFPYDYLDSIDRLQETQLPPRSCYSNKLINEECSVDDYEHARKVWNTFQCRTLGDYLLLYLKVDVLLLCDVFENFRKVCKNIYKLDPSQYYTTPGLSWDAMLKTTEIELELFTDIEQYNFIARGIRGGIIQCSKRYSLANNKYVSDYDPTQESNYLIYLDVNNLYGYTMSQCLPYKNFKWMTNLENFNLHEVKDGSQIGYILEVDLEYPSSLHDYHNDLPTHLFMILKQMTCTMTSEMISTIILIRPHILNKIFSISHY</sequence>
<keyword evidence="4" id="KW-0548">Nucleotidyltransferase</keyword>
<feature type="domain" description="DNA-directed DNA polymerase family B mitochondria/virus" evidence="9">
    <location>
        <begin position="8"/>
        <end position="274"/>
    </location>
</feature>
<name>A0A1B0FM91_GLOMM</name>
<keyword evidence="7" id="KW-0238">DNA-binding</keyword>
<evidence type="ECO:0000256" key="6">
    <source>
        <dbReference type="ARBA" id="ARBA00022932"/>
    </source>
</evidence>
<keyword evidence="3" id="KW-0808">Transferase</keyword>
<dbReference type="GO" id="GO:0003677">
    <property type="term" value="F:DNA binding"/>
    <property type="evidence" value="ECO:0007669"/>
    <property type="project" value="UniProtKB-KW"/>
</dbReference>
<dbReference type="EC" id="2.7.7.7" evidence="2"/>
<evidence type="ECO:0000256" key="7">
    <source>
        <dbReference type="ARBA" id="ARBA00023125"/>
    </source>
</evidence>
<dbReference type="GO" id="GO:0006260">
    <property type="term" value="P:DNA replication"/>
    <property type="evidence" value="ECO:0007669"/>
    <property type="project" value="UniProtKB-KW"/>
</dbReference>
<dbReference type="Pfam" id="PF03175">
    <property type="entry name" value="DNA_pol_B_2"/>
    <property type="match status" value="1"/>
</dbReference>
<evidence type="ECO:0000256" key="5">
    <source>
        <dbReference type="ARBA" id="ARBA00022705"/>
    </source>
</evidence>
<comment type="catalytic activity">
    <reaction evidence="8">
        <text>DNA(n) + a 2'-deoxyribonucleoside 5'-triphosphate = DNA(n+1) + diphosphate</text>
        <dbReference type="Rhea" id="RHEA:22508"/>
        <dbReference type="Rhea" id="RHEA-COMP:17339"/>
        <dbReference type="Rhea" id="RHEA-COMP:17340"/>
        <dbReference type="ChEBI" id="CHEBI:33019"/>
        <dbReference type="ChEBI" id="CHEBI:61560"/>
        <dbReference type="ChEBI" id="CHEBI:173112"/>
        <dbReference type="EC" id="2.7.7.7"/>
    </reaction>
</comment>
<dbReference type="EnsemblMetazoa" id="GMOY004963-RA">
    <property type="protein sequence ID" value="GMOY004963-PA"/>
    <property type="gene ID" value="GMOY004963"/>
</dbReference>
<dbReference type="GO" id="GO:0003887">
    <property type="term" value="F:DNA-directed DNA polymerase activity"/>
    <property type="evidence" value="ECO:0007669"/>
    <property type="project" value="UniProtKB-KW"/>
</dbReference>
<dbReference type="STRING" id="37546.A0A1B0FM91"/>
<evidence type="ECO:0000256" key="3">
    <source>
        <dbReference type="ARBA" id="ARBA00022679"/>
    </source>
</evidence>
<keyword evidence="5" id="KW-0235">DNA replication</keyword>
<keyword evidence="6" id="KW-0239">DNA-directed DNA polymerase</keyword>
<evidence type="ECO:0000256" key="2">
    <source>
        <dbReference type="ARBA" id="ARBA00012417"/>
    </source>
</evidence>
<protein>
    <recommendedName>
        <fullName evidence="2">DNA-directed DNA polymerase</fullName>
        <ecNumber evidence="2">2.7.7.7</ecNumber>
    </recommendedName>
</protein>